<dbReference type="SUPFAM" id="SSF52540">
    <property type="entry name" value="P-loop containing nucleoside triphosphate hydrolases"/>
    <property type="match status" value="1"/>
</dbReference>
<gene>
    <name evidence="13" type="ORF">BS47DRAFT_1486476</name>
</gene>
<sequence length="428" mass="47245">MGDEGKGKLVDILAADVDLCCRCAGGNNAGHTIVVPSPEGPKTFDFHLLPSGTWYLFATIRLINPKCIGIIGSGVVVHVPSFFEELDNIQKKGLDCTGRLFLSDRAHLVFDFHQIVDGLKEIELGGSSIGTTKKGIGPAYSAKASRSGLRVHHLFNHELFASKFRKIVEGRFKRYGHFEYDTEAEIIRYKGFAERLRPYVKDTLVYVHSALNSTPPKRVLVEGANALMLDLDLGTYPFVTSSSTTIGGVCTGLGIPPKRIDKVIGVVKAYTTRVGGGPFPTELLDKTGEHLQEVGAEYGTTTGRRRRCGWLDLVVLKHSCLINGYDTFNLTKLDVLDELDELKIGINYVIDGKILDGFPADLDLLERIEVTYITLPGWKSDISKIRTYDALPCNCRAYIETIEQRSGIPIEWIGVGPEREAMVRKVVT</sequence>
<evidence type="ECO:0000313" key="14">
    <source>
        <dbReference type="Proteomes" id="UP000886523"/>
    </source>
</evidence>
<feature type="binding site" evidence="11">
    <location>
        <begin position="300"/>
        <end position="306"/>
    </location>
    <ligand>
        <name>substrate</name>
    </ligand>
</feature>
<dbReference type="GO" id="GO:0044208">
    <property type="term" value="P:'de novo' AMP biosynthetic process"/>
    <property type="evidence" value="ECO:0007669"/>
    <property type="project" value="UniProtKB-UniRule"/>
</dbReference>
<feature type="binding site" evidence="11">
    <location>
        <position position="240"/>
    </location>
    <ligand>
        <name>IMP</name>
        <dbReference type="ChEBI" id="CHEBI:58053"/>
    </ligand>
</feature>
<evidence type="ECO:0000256" key="1">
    <source>
        <dbReference type="ARBA" id="ARBA00003779"/>
    </source>
</evidence>
<dbReference type="GO" id="GO:0005737">
    <property type="term" value="C:cytoplasm"/>
    <property type="evidence" value="ECO:0007669"/>
    <property type="project" value="UniProtKB-SubCell"/>
</dbReference>
<dbReference type="SMART" id="SM00788">
    <property type="entry name" value="Adenylsucc_synt"/>
    <property type="match status" value="1"/>
</dbReference>
<evidence type="ECO:0000256" key="2">
    <source>
        <dbReference type="ARBA" id="ARBA00011738"/>
    </source>
</evidence>
<evidence type="ECO:0000313" key="13">
    <source>
        <dbReference type="EMBL" id="KAF9512102.1"/>
    </source>
</evidence>
<feature type="binding site" evidence="11">
    <location>
        <begin position="28"/>
        <end position="31"/>
    </location>
    <ligand>
        <name>IMP</name>
        <dbReference type="ChEBI" id="CHEBI:58053"/>
    </ligand>
</feature>
<feature type="binding site" evidence="11">
    <location>
        <position position="306"/>
    </location>
    <ligand>
        <name>GTP</name>
        <dbReference type="ChEBI" id="CHEBI:37565"/>
    </ligand>
</feature>
<comment type="caution">
    <text evidence="13">The sequence shown here is derived from an EMBL/GenBank/DDBJ whole genome shotgun (WGS) entry which is preliminary data.</text>
</comment>
<dbReference type="InterPro" id="IPR033128">
    <property type="entry name" value="Adenylosuccin_syn_Lys_AS"/>
</dbReference>
<dbReference type="Gene3D" id="3.40.440.10">
    <property type="entry name" value="Adenylosuccinate Synthetase, subunit A, domain 1"/>
    <property type="match status" value="1"/>
</dbReference>
<dbReference type="EC" id="6.3.4.4" evidence="11"/>
<dbReference type="PROSITE" id="PS00513">
    <property type="entry name" value="ADENYLOSUCCIN_SYN_2"/>
    <property type="match status" value="1"/>
</dbReference>
<keyword evidence="4 11" id="KW-0436">Ligase</keyword>
<dbReference type="Gene3D" id="1.10.300.10">
    <property type="entry name" value="Adenylosuccinate Synthetase, subunit A, domain 2"/>
    <property type="match status" value="1"/>
</dbReference>
<evidence type="ECO:0000256" key="4">
    <source>
        <dbReference type="ARBA" id="ARBA00022598"/>
    </source>
</evidence>
<feature type="binding site" evidence="11">
    <location>
        <position position="225"/>
    </location>
    <ligand>
        <name>IMP</name>
        <dbReference type="ChEBI" id="CHEBI:58053"/>
    </ligand>
</feature>
<evidence type="ECO:0000256" key="11">
    <source>
        <dbReference type="HAMAP-Rule" id="MF_03125"/>
    </source>
</evidence>
<evidence type="ECO:0000256" key="9">
    <source>
        <dbReference type="ARBA" id="ARBA00023134"/>
    </source>
</evidence>
<comment type="subunit">
    <text evidence="2 11">Homodimer.</text>
</comment>
<comment type="pathway">
    <text evidence="11">Purine metabolism; AMP biosynthesis via de novo pathway; AMP from IMP: step 1/2.</text>
</comment>
<dbReference type="PANTHER" id="PTHR11846:SF0">
    <property type="entry name" value="ADENYLOSUCCINATE SYNTHETASE"/>
    <property type="match status" value="1"/>
</dbReference>
<feature type="binding site" evidence="11">
    <location>
        <position position="146"/>
    </location>
    <ligand>
        <name>IMP</name>
        <dbReference type="ChEBI" id="CHEBI:58053"/>
        <note>ligand shared between dimeric partners</note>
    </ligand>
</feature>
<dbReference type="FunFam" id="1.10.300.10:FF:000002">
    <property type="entry name" value="Adenylosuccinate synthetase, chloroplastic"/>
    <property type="match status" value="1"/>
</dbReference>
<evidence type="ECO:0000256" key="7">
    <source>
        <dbReference type="ARBA" id="ARBA00022755"/>
    </source>
</evidence>
<feature type="binding site" evidence="11">
    <location>
        <begin position="2"/>
        <end position="8"/>
    </location>
    <ligand>
        <name>GTP</name>
        <dbReference type="ChEBI" id="CHEBI:37565"/>
    </ligand>
</feature>
<comment type="similarity">
    <text evidence="11">Belongs to the adenylosuccinate synthetase family.</text>
</comment>
<feature type="binding site" evidence="11">
    <location>
        <begin position="30"/>
        <end position="32"/>
    </location>
    <ligand>
        <name>GTP</name>
        <dbReference type="ChEBI" id="CHEBI:37565"/>
    </ligand>
</feature>
<feature type="active site" description="Proton donor" evidence="11">
    <location>
        <position position="31"/>
    </location>
</feature>
<evidence type="ECO:0000256" key="10">
    <source>
        <dbReference type="ARBA" id="ARBA00050432"/>
    </source>
</evidence>
<keyword evidence="6 11" id="KW-0547">Nucleotide-binding</keyword>
<evidence type="ECO:0000256" key="6">
    <source>
        <dbReference type="ARBA" id="ARBA00022741"/>
    </source>
</evidence>
<dbReference type="InterPro" id="IPR027417">
    <property type="entry name" value="P-loop_NTPase"/>
</dbReference>
<comment type="subcellular location">
    <subcellularLocation>
        <location evidence="11">Cytoplasm</location>
    </subcellularLocation>
</comment>
<keyword evidence="7 11" id="KW-0658">Purine biosynthesis</keyword>
<comment type="catalytic activity">
    <reaction evidence="10 11">
        <text>IMP + L-aspartate + GTP = N(6)-(1,2-dicarboxyethyl)-AMP + GDP + phosphate + 2 H(+)</text>
        <dbReference type="Rhea" id="RHEA:15753"/>
        <dbReference type="ChEBI" id="CHEBI:15378"/>
        <dbReference type="ChEBI" id="CHEBI:29991"/>
        <dbReference type="ChEBI" id="CHEBI:37565"/>
        <dbReference type="ChEBI" id="CHEBI:43474"/>
        <dbReference type="ChEBI" id="CHEBI:57567"/>
        <dbReference type="ChEBI" id="CHEBI:58053"/>
        <dbReference type="ChEBI" id="CHEBI:58189"/>
        <dbReference type="EC" id="6.3.4.4"/>
    </reaction>
</comment>
<keyword evidence="8 11" id="KW-0460">Magnesium</keyword>
<dbReference type="NCBIfam" id="TIGR00184">
    <property type="entry name" value="purA"/>
    <property type="match status" value="1"/>
</dbReference>
<dbReference type="FunFam" id="3.90.170.10:FF:000001">
    <property type="entry name" value="Adenylosuccinate synthetase"/>
    <property type="match status" value="1"/>
</dbReference>
<comment type="cofactor">
    <cofactor evidence="11">
        <name>Mg(2+)</name>
        <dbReference type="ChEBI" id="CHEBI:18420"/>
    </cofactor>
    <text evidence="11">Binds 1 Mg(2+) ion per subunit.</text>
</comment>
<dbReference type="InterPro" id="IPR042111">
    <property type="entry name" value="Adenylosuccinate_synth_dom3"/>
</dbReference>
<dbReference type="Gene3D" id="3.90.170.10">
    <property type="entry name" value="Adenylosuccinate Synthetase, subunit A, domain 3"/>
    <property type="match status" value="1"/>
</dbReference>
<feature type="binding site" evidence="11">
    <location>
        <position position="30"/>
    </location>
    <ligand>
        <name>Mg(2+)</name>
        <dbReference type="ChEBI" id="CHEBI:18420"/>
    </ligand>
</feature>
<comment type="function">
    <text evidence="11">Plays an important role in the de novo pathway and in the salvage pathway of purine nucleotide biosynthesis. Catalyzes the first commited step in the biosynthesis of AMP from IMP.</text>
</comment>
<feature type="binding site" evidence="11">
    <location>
        <begin position="3"/>
        <end position="6"/>
    </location>
    <ligand>
        <name>IMP</name>
        <dbReference type="ChEBI" id="CHEBI:58053"/>
    </ligand>
</feature>
<proteinExistence type="inferred from homology"/>
<dbReference type="GO" id="GO:0046040">
    <property type="term" value="P:IMP metabolic process"/>
    <property type="evidence" value="ECO:0007669"/>
    <property type="project" value="TreeGrafter"/>
</dbReference>
<dbReference type="InterPro" id="IPR042110">
    <property type="entry name" value="Adenylosuccinate_synth_dom2"/>
</dbReference>
<evidence type="ECO:0000256" key="5">
    <source>
        <dbReference type="ARBA" id="ARBA00022723"/>
    </source>
</evidence>
<comment type="function">
    <text evidence="1">Plays an important role in the de novo pathway and in the salvage pathway of purine nucleotide biosynthesis. Catalyzes the first committed step in the biosynthesis of AMP from IMP.</text>
</comment>
<feature type="binding site" evidence="11">
    <location>
        <position position="132"/>
    </location>
    <ligand>
        <name>IMP</name>
        <dbReference type="ChEBI" id="CHEBI:58053"/>
    </ligand>
</feature>
<dbReference type="Pfam" id="PF00709">
    <property type="entry name" value="Adenylsucc_synt"/>
    <property type="match status" value="1"/>
</dbReference>
<dbReference type="GO" id="GO:0000287">
    <property type="term" value="F:magnesium ion binding"/>
    <property type="evidence" value="ECO:0007669"/>
    <property type="project" value="UniProtKB-UniRule"/>
</dbReference>
<feature type="active site" description="Proton acceptor" evidence="11">
    <location>
        <position position="3"/>
    </location>
</feature>
<dbReference type="OrthoDB" id="10265645at2759"/>
<dbReference type="NCBIfam" id="NF002223">
    <property type="entry name" value="PRK01117.1"/>
    <property type="match status" value="1"/>
</dbReference>
<dbReference type="AlphaFoldDB" id="A0A9P6AUU0"/>
<dbReference type="EMBL" id="MU128991">
    <property type="protein sequence ID" value="KAF9512102.1"/>
    <property type="molecule type" value="Genomic_DNA"/>
</dbReference>
<organism evidence="13 14">
    <name type="scientific">Hydnum rufescens UP504</name>
    <dbReference type="NCBI Taxonomy" id="1448309"/>
    <lineage>
        <taxon>Eukaryota</taxon>
        <taxon>Fungi</taxon>
        <taxon>Dikarya</taxon>
        <taxon>Basidiomycota</taxon>
        <taxon>Agaricomycotina</taxon>
        <taxon>Agaricomycetes</taxon>
        <taxon>Cantharellales</taxon>
        <taxon>Hydnaceae</taxon>
        <taxon>Hydnum</taxon>
    </lineage>
</organism>
<feature type="active site" evidence="12">
    <location>
        <position position="143"/>
    </location>
</feature>
<dbReference type="InterPro" id="IPR042109">
    <property type="entry name" value="Adenylosuccinate_synth_dom1"/>
</dbReference>
<dbReference type="Proteomes" id="UP000886523">
    <property type="component" value="Unassembled WGS sequence"/>
</dbReference>
<keyword evidence="3 11" id="KW-0963">Cytoplasm</keyword>
<feature type="binding site" evidence="11">
    <location>
        <position position="304"/>
    </location>
    <ligand>
        <name>IMP</name>
        <dbReference type="ChEBI" id="CHEBI:58053"/>
    </ligand>
</feature>
<keyword evidence="14" id="KW-1185">Reference proteome</keyword>
<feature type="binding site" evidence="11">
    <location>
        <position position="3"/>
    </location>
    <ligand>
        <name>Mg(2+)</name>
        <dbReference type="ChEBI" id="CHEBI:18420"/>
    </ligand>
</feature>
<dbReference type="GO" id="GO:0005525">
    <property type="term" value="F:GTP binding"/>
    <property type="evidence" value="ECO:0007669"/>
    <property type="project" value="UniProtKB-UniRule"/>
</dbReference>
<accession>A0A9P6AUU0</accession>
<reference evidence="13" key="1">
    <citation type="journal article" date="2020" name="Nat. Commun.">
        <title>Large-scale genome sequencing of mycorrhizal fungi provides insights into the early evolution of symbiotic traits.</title>
        <authorList>
            <person name="Miyauchi S."/>
            <person name="Kiss E."/>
            <person name="Kuo A."/>
            <person name="Drula E."/>
            <person name="Kohler A."/>
            <person name="Sanchez-Garcia M."/>
            <person name="Morin E."/>
            <person name="Andreopoulos B."/>
            <person name="Barry K.W."/>
            <person name="Bonito G."/>
            <person name="Buee M."/>
            <person name="Carver A."/>
            <person name="Chen C."/>
            <person name="Cichocki N."/>
            <person name="Clum A."/>
            <person name="Culley D."/>
            <person name="Crous P.W."/>
            <person name="Fauchery L."/>
            <person name="Girlanda M."/>
            <person name="Hayes R.D."/>
            <person name="Keri Z."/>
            <person name="LaButti K."/>
            <person name="Lipzen A."/>
            <person name="Lombard V."/>
            <person name="Magnuson J."/>
            <person name="Maillard F."/>
            <person name="Murat C."/>
            <person name="Nolan M."/>
            <person name="Ohm R.A."/>
            <person name="Pangilinan J."/>
            <person name="Pereira M.F."/>
            <person name="Perotto S."/>
            <person name="Peter M."/>
            <person name="Pfister S."/>
            <person name="Riley R."/>
            <person name="Sitrit Y."/>
            <person name="Stielow J.B."/>
            <person name="Szollosi G."/>
            <person name="Zifcakova L."/>
            <person name="Stursova M."/>
            <person name="Spatafora J.W."/>
            <person name="Tedersoo L."/>
            <person name="Vaario L.M."/>
            <person name="Yamada A."/>
            <person name="Yan M."/>
            <person name="Wang P."/>
            <person name="Xu J."/>
            <person name="Bruns T."/>
            <person name="Baldrian P."/>
            <person name="Vilgalys R."/>
            <person name="Dunand C."/>
            <person name="Henrissat B."/>
            <person name="Grigoriev I.V."/>
            <person name="Hibbett D."/>
            <person name="Nagy L.G."/>
            <person name="Martin F.M."/>
        </authorList>
    </citation>
    <scope>NUCLEOTIDE SEQUENCE</scope>
    <source>
        <strain evidence="13">UP504</strain>
    </source>
</reference>
<dbReference type="GO" id="GO:0004019">
    <property type="term" value="F:adenylosuccinate synthase activity"/>
    <property type="evidence" value="ECO:0007669"/>
    <property type="project" value="UniProtKB-UniRule"/>
</dbReference>
<dbReference type="PANTHER" id="PTHR11846">
    <property type="entry name" value="ADENYLOSUCCINATE SYNTHETASE"/>
    <property type="match status" value="1"/>
</dbReference>
<name>A0A9P6AUU0_9AGAM</name>
<evidence type="ECO:0000256" key="12">
    <source>
        <dbReference type="PROSITE-ProRule" id="PRU10134"/>
    </source>
</evidence>
<protein>
    <recommendedName>
        <fullName evidence="11">Adenylosuccinate synthetase</fullName>
        <shortName evidence="11">AMPSase</shortName>
        <shortName evidence="11">AdSS</shortName>
        <ecNumber evidence="11">6.3.4.4</ecNumber>
    </recommendedName>
    <alternativeName>
        <fullName evidence="11">IMP--aspartate ligase</fullName>
    </alternativeName>
</protein>
<dbReference type="HAMAP" id="MF_00011">
    <property type="entry name" value="Adenylosucc_synth"/>
    <property type="match status" value="1"/>
</dbReference>
<dbReference type="CDD" id="cd03108">
    <property type="entry name" value="AdSS"/>
    <property type="match status" value="1"/>
</dbReference>
<evidence type="ECO:0000256" key="8">
    <source>
        <dbReference type="ARBA" id="ARBA00022842"/>
    </source>
</evidence>
<dbReference type="InterPro" id="IPR001114">
    <property type="entry name" value="Adenylosuccinate_synthetase"/>
</dbReference>
<evidence type="ECO:0000256" key="3">
    <source>
        <dbReference type="ARBA" id="ARBA00022490"/>
    </source>
</evidence>
<feature type="binding site" evidence="11">
    <location>
        <begin position="414"/>
        <end position="416"/>
    </location>
    <ligand>
        <name>GTP</name>
        <dbReference type="ChEBI" id="CHEBI:37565"/>
    </ligand>
</feature>
<keyword evidence="5 11" id="KW-0479">Metal-binding</keyword>
<keyword evidence="9 11" id="KW-0342">GTP-binding</keyword>
<feature type="binding site" evidence="11">
    <location>
        <begin position="332"/>
        <end position="334"/>
    </location>
    <ligand>
        <name>GTP</name>
        <dbReference type="ChEBI" id="CHEBI:37565"/>
    </ligand>
</feature>